<evidence type="ECO:0000259" key="8">
    <source>
        <dbReference type="PROSITE" id="PS50928"/>
    </source>
</evidence>
<dbReference type="Gene3D" id="1.10.3720.10">
    <property type="entry name" value="MetI-like"/>
    <property type="match status" value="1"/>
</dbReference>
<dbReference type="Proteomes" id="UP000676409">
    <property type="component" value="Chromosome"/>
</dbReference>
<gene>
    <name evidence="9" type="ORF">KCG34_13405</name>
</gene>
<evidence type="ECO:0000256" key="5">
    <source>
        <dbReference type="ARBA" id="ARBA00022989"/>
    </source>
</evidence>
<feature type="domain" description="ABC transmembrane type-1" evidence="8">
    <location>
        <begin position="56"/>
        <end position="245"/>
    </location>
</feature>
<proteinExistence type="inferred from homology"/>
<evidence type="ECO:0000256" key="2">
    <source>
        <dbReference type="ARBA" id="ARBA00022448"/>
    </source>
</evidence>
<dbReference type="PANTHER" id="PTHR30151">
    <property type="entry name" value="ALKANE SULFONATE ABC TRANSPORTER-RELATED, MEMBRANE SUBUNIT"/>
    <property type="match status" value="1"/>
</dbReference>
<keyword evidence="4 7" id="KW-0812">Transmembrane</keyword>
<dbReference type="GO" id="GO:0005886">
    <property type="term" value="C:plasma membrane"/>
    <property type="evidence" value="ECO:0007669"/>
    <property type="project" value="UniProtKB-SubCell"/>
</dbReference>
<sequence>MRRALDILAPLALIAVLLGVWEIACRSLGVPSYRLPPPSEIGSATAQNLPLLLSAAWNTLAMALTALAFASLIACGLALVVALNPLIERAVQPLATTLQVTPIVAIAPLVVIWAGLEHPERAVVTLALIVAFFPIFSGAVTGLKAVDPDLERLFDLYGASRLQKLVRLRLPSAVPFLLEGHKVAAGLALVGAVVAEFVAGTGGAQGLAWRILEAEHRLETAKMFGALLVLALMGVVLYAALQSAERVILRQWRGR</sequence>
<dbReference type="EMBL" id="CP073078">
    <property type="protein sequence ID" value="QUD86099.1"/>
    <property type="molecule type" value="Genomic_DNA"/>
</dbReference>
<feature type="transmembrane region" description="Helical" evidence="7">
    <location>
        <begin position="60"/>
        <end position="82"/>
    </location>
</feature>
<dbReference type="KEGG" id="caul:KCG34_13405"/>
<feature type="transmembrane region" description="Helical" evidence="7">
    <location>
        <begin position="122"/>
        <end position="143"/>
    </location>
</feature>
<evidence type="ECO:0000256" key="4">
    <source>
        <dbReference type="ARBA" id="ARBA00022692"/>
    </source>
</evidence>
<evidence type="ECO:0000256" key="1">
    <source>
        <dbReference type="ARBA" id="ARBA00004651"/>
    </source>
</evidence>
<name>A0A975IT46_9CAUL</name>
<keyword evidence="3" id="KW-1003">Cell membrane</keyword>
<keyword evidence="10" id="KW-1185">Reference proteome</keyword>
<reference evidence="9" key="1">
    <citation type="submission" date="2021-04" db="EMBL/GenBank/DDBJ databases">
        <title>The complete genome sequence of Caulobacter sp. S6.</title>
        <authorList>
            <person name="Tang Y."/>
            <person name="Ouyang W."/>
            <person name="Liu Q."/>
            <person name="Huang B."/>
            <person name="Guo Z."/>
            <person name="Lei P."/>
        </authorList>
    </citation>
    <scope>NUCLEOTIDE SEQUENCE</scope>
    <source>
        <strain evidence="9">S6</strain>
    </source>
</reference>
<evidence type="ECO:0000313" key="9">
    <source>
        <dbReference type="EMBL" id="QUD86099.1"/>
    </source>
</evidence>
<evidence type="ECO:0000256" key="7">
    <source>
        <dbReference type="RuleBase" id="RU363032"/>
    </source>
</evidence>
<dbReference type="Pfam" id="PF00528">
    <property type="entry name" value="BPD_transp_1"/>
    <property type="match status" value="1"/>
</dbReference>
<comment type="similarity">
    <text evidence="7">Belongs to the binding-protein-dependent transport system permease family.</text>
</comment>
<keyword evidence="6 7" id="KW-0472">Membrane</keyword>
<feature type="transmembrane region" description="Helical" evidence="7">
    <location>
        <begin position="94"/>
        <end position="116"/>
    </location>
</feature>
<keyword evidence="5 7" id="KW-1133">Transmembrane helix</keyword>
<dbReference type="PROSITE" id="PS50928">
    <property type="entry name" value="ABC_TM1"/>
    <property type="match status" value="1"/>
</dbReference>
<dbReference type="PANTHER" id="PTHR30151:SF41">
    <property type="entry name" value="ABC TRANSPORTER PERMEASE PROTEIN"/>
    <property type="match status" value="1"/>
</dbReference>
<feature type="transmembrane region" description="Helical" evidence="7">
    <location>
        <begin position="183"/>
        <end position="203"/>
    </location>
</feature>
<dbReference type="CDD" id="cd06261">
    <property type="entry name" value="TM_PBP2"/>
    <property type="match status" value="1"/>
</dbReference>
<comment type="subcellular location">
    <subcellularLocation>
        <location evidence="1 7">Cell membrane</location>
        <topology evidence="1 7">Multi-pass membrane protein</topology>
    </subcellularLocation>
</comment>
<dbReference type="AlphaFoldDB" id="A0A975IT46"/>
<keyword evidence="2 7" id="KW-0813">Transport</keyword>
<dbReference type="RefSeq" id="WP_211936151.1">
    <property type="nucleotide sequence ID" value="NZ_CP073078.1"/>
</dbReference>
<evidence type="ECO:0000256" key="3">
    <source>
        <dbReference type="ARBA" id="ARBA00022475"/>
    </source>
</evidence>
<evidence type="ECO:0000256" key="6">
    <source>
        <dbReference type="ARBA" id="ARBA00023136"/>
    </source>
</evidence>
<dbReference type="GO" id="GO:0055085">
    <property type="term" value="P:transmembrane transport"/>
    <property type="evidence" value="ECO:0007669"/>
    <property type="project" value="InterPro"/>
</dbReference>
<dbReference type="InterPro" id="IPR035906">
    <property type="entry name" value="MetI-like_sf"/>
</dbReference>
<dbReference type="InterPro" id="IPR000515">
    <property type="entry name" value="MetI-like"/>
</dbReference>
<feature type="transmembrane region" description="Helical" evidence="7">
    <location>
        <begin position="223"/>
        <end position="241"/>
    </location>
</feature>
<organism evidence="9 10">
    <name type="scientific">Phenylobacterium montanum</name>
    <dbReference type="NCBI Taxonomy" id="2823693"/>
    <lineage>
        <taxon>Bacteria</taxon>
        <taxon>Pseudomonadati</taxon>
        <taxon>Pseudomonadota</taxon>
        <taxon>Alphaproteobacteria</taxon>
        <taxon>Caulobacterales</taxon>
        <taxon>Caulobacteraceae</taxon>
        <taxon>Phenylobacterium</taxon>
    </lineage>
</organism>
<dbReference type="SUPFAM" id="SSF161098">
    <property type="entry name" value="MetI-like"/>
    <property type="match status" value="1"/>
</dbReference>
<accession>A0A975IT46</accession>
<protein>
    <submittedName>
        <fullName evidence="9">ABC transporter permease</fullName>
    </submittedName>
</protein>
<evidence type="ECO:0000313" key="10">
    <source>
        <dbReference type="Proteomes" id="UP000676409"/>
    </source>
</evidence>